<organism evidence="1 2">
    <name type="scientific">Araneus ventricosus</name>
    <name type="common">Orbweaver spider</name>
    <name type="synonym">Epeira ventricosa</name>
    <dbReference type="NCBI Taxonomy" id="182803"/>
    <lineage>
        <taxon>Eukaryota</taxon>
        <taxon>Metazoa</taxon>
        <taxon>Ecdysozoa</taxon>
        <taxon>Arthropoda</taxon>
        <taxon>Chelicerata</taxon>
        <taxon>Arachnida</taxon>
        <taxon>Araneae</taxon>
        <taxon>Araneomorphae</taxon>
        <taxon>Entelegynae</taxon>
        <taxon>Araneoidea</taxon>
        <taxon>Araneidae</taxon>
        <taxon>Araneus</taxon>
    </lineage>
</organism>
<reference evidence="1 2" key="1">
    <citation type="journal article" date="2019" name="Sci. Rep.">
        <title>Orb-weaving spider Araneus ventricosus genome elucidates the spidroin gene catalogue.</title>
        <authorList>
            <person name="Kono N."/>
            <person name="Nakamura H."/>
            <person name="Ohtoshi R."/>
            <person name="Moran D.A.P."/>
            <person name="Shinohara A."/>
            <person name="Yoshida Y."/>
            <person name="Fujiwara M."/>
            <person name="Mori M."/>
            <person name="Tomita M."/>
            <person name="Arakawa K."/>
        </authorList>
    </citation>
    <scope>NUCLEOTIDE SEQUENCE [LARGE SCALE GENOMIC DNA]</scope>
</reference>
<gene>
    <name evidence="1" type="ORF">AVEN_126152_1</name>
</gene>
<protein>
    <submittedName>
        <fullName evidence="1">Uncharacterized protein</fullName>
    </submittedName>
</protein>
<comment type="caution">
    <text evidence="1">The sequence shown here is derived from an EMBL/GenBank/DDBJ whole genome shotgun (WGS) entry which is preliminary data.</text>
</comment>
<dbReference type="AlphaFoldDB" id="A0A4Y2FNM2"/>
<evidence type="ECO:0000313" key="2">
    <source>
        <dbReference type="Proteomes" id="UP000499080"/>
    </source>
</evidence>
<proteinExistence type="predicted"/>
<accession>A0A4Y2FNM2</accession>
<sequence>MLLWDEPQSDDDTELEPLTPNFCIIPTQGCLAPYVIIYCGTGRIHDGSSLECGFEPGTLQPQSTLPLSHRSLAIFYVTPKNKH</sequence>
<evidence type="ECO:0000313" key="1">
    <source>
        <dbReference type="EMBL" id="GBM43062.1"/>
    </source>
</evidence>
<keyword evidence="2" id="KW-1185">Reference proteome</keyword>
<dbReference type="EMBL" id="BGPR01001015">
    <property type="protein sequence ID" value="GBM43062.1"/>
    <property type="molecule type" value="Genomic_DNA"/>
</dbReference>
<dbReference type="Proteomes" id="UP000499080">
    <property type="component" value="Unassembled WGS sequence"/>
</dbReference>
<name>A0A4Y2FNM2_ARAVE</name>